<evidence type="ECO:0000259" key="28">
    <source>
        <dbReference type="PROSITE" id="PS50839"/>
    </source>
</evidence>
<evidence type="ECO:0000313" key="31">
    <source>
        <dbReference type="Proteomes" id="UP000248856"/>
    </source>
</evidence>
<evidence type="ECO:0000256" key="20">
    <source>
        <dbReference type="PROSITE-ProRule" id="PRU00110"/>
    </source>
</evidence>
<evidence type="ECO:0000259" key="27">
    <source>
        <dbReference type="PROSITE" id="PS50113"/>
    </source>
</evidence>
<dbReference type="PROSITE" id="PS50110">
    <property type="entry name" value="RESPONSE_REGULATORY"/>
    <property type="match status" value="2"/>
</dbReference>
<evidence type="ECO:0000256" key="12">
    <source>
        <dbReference type="ARBA" id="ARBA00022989"/>
    </source>
</evidence>
<dbReference type="SMART" id="SM00091">
    <property type="entry name" value="PAS"/>
    <property type="match status" value="2"/>
</dbReference>
<dbReference type="Pfam" id="PF01627">
    <property type="entry name" value="Hpt"/>
    <property type="match status" value="1"/>
</dbReference>
<feature type="modified residue" description="Phosphohistidine" evidence="20">
    <location>
        <position position="1214"/>
    </location>
</feature>
<dbReference type="SMART" id="SM00388">
    <property type="entry name" value="HisKA"/>
    <property type="match status" value="1"/>
</dbReference>
<dbReference type="GO" id="GO:0005886">
    <property type="term" value="C:plasma membrane"/>
    <property type="evidence" value="ECO:0007669"/>
    <property type="project" value="UniProtKB-SubCell"/>
</dbReference>
<dbReference type="PROSITE" id="PS50112">
    <property type="entry name" value="PAS"/>
    <property type="match status" value="2"/>
</dbReference>
<evidence type="ECO:0000256" key="19">
    <source>
        <dbReference type="ARBA" id="ARBA00070152"/>
    </source>
</evidence>
<dbReference type="EMBL" id="QLTA01000094">
    <property type="protein sequence ID" value="RAR71594.1"/>
    <property type="molecule type" value="Genomic_DNA"/>
</dbReference>
<comment type="function">
    <text evidence="16">Member of the two-component regulatory system BvgS/BvgA. Phosphorylates BvgA via a four-step phosphorelay in response to environmental signals.</text>
</comment>
<evidence type="ECO:0000256" key="5">
    <source>
        <dbReference type="ARBA" id="ARBA00022553"/>
    </source>
</evidence>
<dbReference type="NCBIfam" id="TIGR00229">
    <property type="entry name" value="sensory_box"/>
    <property type="match status" value="3"/>
</dbReference>
<keyword evidence="14" id="KW-0843">Virulence</keyword>
<comment type="subcellular location">
    <subcellularLocation>
        <location evidence="2">Cell membrane</location>
        <topology evidence="2">Multi-pass membrane protein</topology>
    </subcellularLocation>
</comment>
<proteinExistence type="predicted"/>
<dbReference type="FunFam" id="1.10.287.130:FF:000002">
    <property type="entry name" value="Two-component osmosensing histidine kinase"/>
    <property type="match status" value="1"/>
</dbReference>
<evidence type="ECO:0000256" key="9">
    <source>
        <dbReference type="ARBA" id="ARBA00022741"/>
    </source>
</evidence>
<keyword evidence="11" id="KW-0067">ATP-binding</keyword>
<evidence type="ECO:0000256" key="1">
    <source>
        <dbReference type="ARBA" id="ARBA00000085"/>
    </source>
</evidence>
<dbReference type="SMART" id="SM00448">
    <property type="entry name" value="REC"/>
    <property type="match status" value="2"/>
</dbReference>
<feature type="domain" description="Histidine kinase" evidence="24">
    <location>
        <begin position="634"/>
        <end position="855"/>
    </location>
</feature>
<dbReference type="InterPro" id="IPR006189">
    <property type="entry name" value="CHASE_dom"/>
</dbReference>
<feature type="domain" description="Response regulatory" evidence="25">
    <location>
        <begin position="1021"/>
        <end position="1137"/>
    </location>
</feature>
<keyword evidence="9" id="KW-0547">Nucleotide-binding</keyword>
<keyword evidence="12 23" id="KW-1133">Transmembrane helix</keyword>
<dbReference type="GO" id="GO:0005524">
    <property type="term" value="F:ATP binding"/>
    <property type="evidence" value="ECO:0007669"/>
    <property type="project" value="UniProtKB-KW"/>
</dbReference>
<keyword evidence="4" id="KW-1003">Cell membrane</keyword>
<dbReference type="PRINTS" id="PR00344">
    <property type="entry name" value="BCTRLSENSOR"/>
</dbReference>
<evidence type="ECO:0000256" key="2">
    <source>
        <dbReference type="ARBA" id="ARBA00004651"/>
    </source>
</evidence>
<dbReference type="Pfam" id="PF02518">
    <property type="entry name" value="HATPase_c"/>
    <property type="match status" value="1"/>
</dbReference>
<dbReference type="CDD" id="cd16922">
    <property type="entry name" value="HATPase_EvgS-ArcB-TorS-like"/>
    <property type="match status" value="1"/>
</dbReference>
<dbReference type="PROSITE" id="PS50894">
    <property type="entry name" value="HPT"/>
    <property type="match status" value="1"/>
</dbReference>
<feature type="modified residue" description="4-aspartylphosphate" evidence="21">
    <location>
        <position position="1070"/>
    </location>
</feature>
<dbReference type="SUPFAM" id="SSF52172">
    <property type="entry name" value="CheY-like"/>
    <property type="match status" value="2"/>
</dbReference>
<dbReference type="SMART" id="SM00086">
    <property type="entry name" value="PAC"/>
    <property type="match status" value="2"/>
</dbReference>
<feature type="modified residue" description="4-aspartylphosphate" evidence="21">
    <location>
        <position position="927"/>
    </location>
</feature>
<feature type="coiled-coil region" evidence="22">
    <location>
        <begin position="600"/>
        <end position="627"/>
    </location>
</feature>
<dbReference type="Gene3D" id="3.40.50.2300">
    <property type="match status" value="2"/>
</dbReference>
<dbReference type="InterPro" id="IPR004358">
    <property type="entry name" value="Sig_transdc_His_kin-like_C"/>
</dbReference>
<dbReference type="InterPro" id="IPR003661">
    <property type="entry name" value="HisK_dim/P_dom"/>
</dbReference>
<evidence type="ECO:0000256" key="6">
    <source>
        <dbReference type="ARBA" id="ARBA00022679"/>
    </source>
</evidence>
<dbReference type="RefSeq" id="WP_170146341.1">
    <property type="nucleotide sequence ID" value="NZ_CBCSGC010000193.1"/>
</dbReference>
<dbReference type="PANTHER" id="PTHR45339:SF1">
    <property type="entry name" value="HYBRID SIGNAL TRANSDUCTION HISTIDINE KINASE J"/>
    <property type="match status" value="1"/>
</dbReference>
<evidence type="ECO:0000256" key="3">
    <source>
        <dbReference type="ARBA" id="ARBA00012438"/>
    </source>
</evidence>
<dbReference type="PROSITE" id="PS50839">
    <property type="entry name" value="CHASE"/>
    <property type="match status" value="1"/>
</dbReference>
<dbReference type="InterPro" id="IPR011006">
    <property type="entry name" value="CheY-like_superfamily"/>
</dbReference>
<dbReference type="SUPFAM" id="SSF47384">
    <property type="entry name" value="Homodimeric domain of signal transducing histidine kinase"/>
    <property type="match status" value="1"/>
</dbReference>
<comment type="caution">
    <text evidence="30">The sequence shown here is derived from an EMBL/GenBank/DDBJ whole genome shotgun (WGS) entry which is preliminary data.</text>
</comment>
<dbReference type="Pfam" id="PF00072">
    <property type="entry name" value="Response_reg"/>
    <property type="match status" value="2"/>
</dbReference>
<dbReference type="EC" id="2.7.13.3" evidence="3"/>
<evidence type="ECO:0000256" key="11">
    <source>
        <dbReference type="ARBA" id="ARBA00022840"/>
    </source>
</evidence>
<dbReference type="Gene3D" id="1.10.287.130">
    <property type="match status" value="1"/>
</dbReference>
<dbReference type="InterPro" id="IPR036890">
    <property type="entry name" value="HATPase_C_sf"/>
</dbReference>
<dbReference type="InterPro" id="IPR000700">
    <property type="entry name" value="PAS-assoc_C"/>
</dbReference>
<dbReference type="Gene3D" id="3.30.565.10">
    <property type="entry name" value="Histidine kinase-like ATPase, C-terminal domain"/>
    <property type="match status" value="1"/>
</dbReference>
<dbReference type="InterPro" id="IPR035965">
    <property type="entry name" value="PAS-like_dom_sf"/>
</dbReference>
<feature type="domain" description="PAC" evidence="27">
    <location>
        <begin position="564"/>
        <end position="616"/>
    </location>
</feature>
<dbReference type="PROSITE" id="PS50109">
    <property type="entry name" value="HIS_KIN"/>
    <property type="match status" value="1"/>
</dbReference>
<gene>
    <name evidence="30" type="ORF">AX018_10944</name>
</gene>
<dbReference type="Gene3D" id="3.30.450.20">
    <property type="entry name" value="PAS domain"/>
    <property type="match status" value="2"/>
</dbReference>
<dbReference type="Pfam" id="PF03924">
    <property type="entry name" value="CHASE"/>
    <property type="match status" value="1"/>
</dbReference>
<dbReference type="SMART" id="SM01079">
    <property type="entry name" value="CHASE"/>
    <property type="match status" value="1"/>
</dbReference>
<evidence type="ECO:0000259" key="26">
    <source>
        <dbReference type="PROSITE" id="PS50112"/>
    </source>
</evidence>
<dbReference type="SMART" id="SM00387">
    <property type="entry name" value="HATPase_c"/>
    <property type="match status" value="1"/>
</dbReference>
<evidence type="ECO:0000256" key="4">
    <source>
        <dbReference type="ARBA" id="ARBA00022475"/>
    </source>
</evidence>
<organism evidence="30 31">
    <name type="scientific">Paracidovorax anthurii</name>
    <dbReference type="NCBI Taxonomy" id="78229"/>
    <lineage>
        <taxon>Bacteria</taxon>
        <taxon>Pseudomonadati</taxon>
        <taxon>Pseudomonadota</taxon>
        <taxon>Betaproteobacteria</taxon>
        <taxon>Burkholderiales</taxon>
        <taxon>Comamonadaceae</taxon>
        <taxon>Paracidovorax</taxon>
    </lineage>
</organism>
<dbReference type="InterPro" id="IPR042240">
    <property type="entry name" value="CHASE_sf"/>
</dbReference>
<dbReference type="InterPro" id="IPR003594">
    <property type="entry name" value="HATPase_dom"/>
</dbReference>
<dbReference type="PANTHER" id="PTHR45339">
    <property type="entry name" value="HYBRID SIGNAL TRANSDUCTION HISTIDINE KINASE J"/>
    <property type="match status" value="1"/>
</dbReference>
<dbReference type="SUPFAM" id="SSF47226">
    <property type="entry name" value="Histidine-containing phosphotransfer domain, HPT domain"/>
    <property type="match status" value="1"/>
</dbReference>
<feature type="domain" description="HPt" evidence="29">
    <location>
        <begin position="1175"/>
        <end position="1272"/>
    </location>
</feature>
<dbReference type="InterPro" id="IPR036641">
    <property type="entry name" value="HPT_dom_sf"/>
</dbReference>
<evidence type="ECO:0000256" key="22">
    <source>
        <dbReference type="SAM" id="Coils"/>
    </source>
</evidence>
<evidence type="ECO:0000256" key="14">
    <source>
        <dbReference type="ARBA" id="ARBA00023026"/>
    </source>
</evidence>
<dbReference type="CDD" id="cd17546">
    <property type="entry name" value="REC_hyHK_CKI1_RcsC-like"/>
    <property type="match status" value="2"/>
</dbReference>
<evidence type="ECO:0000256" key="7">
    <source>
        <dbReference type="ARBA" id="ARBA00022692"/>
    </source>
</evidence>
<evidence type="ECO:0000256" key="16">
    <source>
        <dbReference type="ARBA" id="ARBA00058004"/>
    </source>
</evidence>
<keyword evidence="22" id="KW-0175">Coiled coil</keyword>
<accession>A0A328YEC6</accession>
<dbReference type="GO" id="GO:0000155">
    <property type="term" value="F:phosphorelay sensor kinase activity"/>
    <property type="evidence" value="ECO:0007669"/>
    <property type="project" value="InterPro"/>
</dbReference>
<comment type="subunit">
    <text evidence="17">At low DSF concentrations, interacts with RpfF.</text>
</comment>
<dbReference type="InterPro" id="IPR005467">
    <property type="entry name" value="His_kinase_dom"/>
</dbReference>
<feature type="domain" description="PAS" evidence="26">
    <location>
        <begin position="482"/>
        <end position="539"/>
    </location>
</feature>
<evidence type="ECO:0000256" key="18">
    <source>
        <dbReference type="ARBA" id="ARBA00068150"/>
    </source>
</evidence>
<dbReference type="InterPro" id="IPR000014">
    <property type="entry name" value="PAS"/>
</dbReference>
<dbReference type="PROSITE" id="PS50113">
    <property type="entry name" value="PAC"/>
    <property type="match status" value="2"/>
</dbReference>
<keyword evidence="10" id="KW-0418">Kinase</keyword>
<evidence type="ECO:0000313" key="30">
    <source>
        <dbReference type="EMBL" id="RAR71594.1"/>
    </source>
</evidence>
<reference evidence="30 31" key="1">
    <citation type="submission" date="2018-06" db="EMBL/GenBank/DDBJ databases">
        <title>Genomic Encyclopedia of Archaeal and Bacterial Type Strains, Phase II (KMG-II): from individual species to whole genera.</title>
        <authorList>
            <person name="Goeker M."/>
        </authorList>
    </citation>
    <scope>NUCLEOTIDE SEQUENCE [LARGE SCALE GENOMIC DNA]</scope>
    <source>
        <strain evidence="30 31">CFPB 3232</strain>
    </source>
</reference>
<evidence type="ECO:0000259" key="25">
    <source>
        <dbReference type="PROSITE" id="PS50110"/>
    </source>
</evidence>
<evidence type="ECO:0000256" key="23">
    <source>
        <dbReference type="SAM" id="Phobius"/>
    </source>
</evidence>
<dbReference type="SUPFAM" id="SSF55874">
    <property type="entry name" value="ATPase domain of HSP90 chaperone/DNA topoisomerase II/histidine kinase"/>
    <property type="match status" value="1"/>
</dbReference>
<evidence type="ECO:0000259" key="24">
    <source>
        <dbReference type="PROSITE" id="PS50109"/>
    </source>
</evidence>
<evidence type="ECO:0000256" key="15">
    <source>
        <dbReference type="ARBA" id="ARBA00023136"/>
    </source>
</evidence>
<evidence type="ECO:0000259" key="29">
    <source>
        <dbReference type="PROSITE" id="PS50894"/>
    </source>
</evidence>
<dbReference type="FunFam" id="3.30.565.10:FF:000010">
    <property type="entry name" value="Sensor histidine kinase RcsC"/>
    <property type="match status" value="1"/>
</dbReference>
<evidence type="ECO:0000256" key="21">
    <source>
        <dbReference type="PROSITE-ProRule" id="PRU00169"/>
    </source>
</evidence>
<dbReference type="SUPFAM" id="SSF55785">
    <property type="entry name" value="PYP-like sensor domain (PAS domain)"/>
    <property type="match status" value="2"/>
</dbReference>
<feature type="domain" description="PAS" evidence="26">
    <location>
        <begin position="347"/>
        <end position="420"/>
    </location>
</feature>
<feature type="transmembrane region" description="Helical" evidence="23">
    <location>
        <begin position="6"/>
        <end position="29"/>
    </location>
</feature>
<comment type="catalytic activity">
    <reaction evidence="1">
        <text>ATP + protein L-histidine = ADP + protein N-phospho-L-histidine.</text>
        <dbReference type="EC" id="2.7.13.3"/>
    </reaction>
</comment>
<evidence type="ECO:0000256" key="10">
    <source>
        <dbReference type="ARBA" id="ARBA00022777"/>
    </source>
</evidence>
<keyword evidence="15 23" id="KW-0472">Membrane</keyword>
<protein>
    <recommendedName>
        <fullName evidence="18">Sensory/regulatory protein RpfC</fullName>
        <ecNumber evidence="3">2.7.13.3</ecNumber>
    </recommendedName>
    <alternativeName>
        <fullName evidence="19">Virulence sensor protein BvgS</fullName>
    </alternativeName>
</protein>
<sequence>MKKLVFLRWAPLLGLVVGLVLAIWFGLYVDRDNKIKLEANFQLVAQRATLQLHRRLELYEYGLRGARGALIARGEERMTREVFHRYSVSRDYAREFVGARGFGFIRRVTAEEEVSFVQAARKDGWPDFSIRQLHAHSGERYVIQYIEPVENNRPAIGLDIASEENRRSAALKALRTGIASITDPITLVQADGKKNQGFLILLPVYRADAPLDSEAEREAAGYGWIYTPLTIEEVLRDFDFYDDRIALSLRAIQEEGKTDHFYSSAEISESSPPLLTTTSHIEIYGKEWQITVHALPALVGQLNLTSPWLTSAFIVILSLVGTIATFVLQTTNARVQRLASEAKLNETNSRYRQLIDGVKDYAIVQLDPHGIVVGWNSGAERIKGYSASEILGQHMSVFYPPEQSKPGDMEKKLERARQEGFNHDEGWRVRKDGSQFWASVTLTPIYDDEHRLSGYSKIARDLNERRAQELELNRLFGLQKAILNGAGLAIIATQMDGTITMFNSSAERLLGYHSEEVIGKMTPATFHDPQEVAERAKVLSGELGVLVKPGLTTLGAKALRDQVDTNEWTYITKDGKRIPVLLSVTGIFDEHHNPLGTLGVAADLSEQKRYQAELENAREAAERANTAKSSFLANMSHEIRTPMNAILGMTQLVLQDELEPRQRDLLEKAFAASKALLHILNDVLDYSKVEAGHMRLEERELSLETLLANSASMFAHQAEQKKLEFILDIPPDLPTLVIGDPLRLAQVLSNLLSNAVKFTERGAVTLGVRIKNRSAKNCQIRFSVTDSGIGMSTAQTEQLFKPFSQADVSITRKYGGTGLGLSICKRLVELMGGAMQVGSTPGSGSVFFFDLDMALADAADSMQVPPEPLRFKRALIVDDQIAAAHVLQLMLHSWGIDAQCLDNGQAAIEQLRSADLAGNPYDLLLTDWQMPIMNGLELVQRIEEMEAQKAISQAPTLMMFSSHALDDLLEHIHEHKIAALMTKPVLPSALFNALLGSQSPVAHQLDTKSYIASATLLRGKQILLAEDNEVNQQVATAFLRSAGLLVSVAGNGLEAVGLAQSGHFAAILMDMHMPVMDGLEATRRIRAIPACESIPIIAMTAAVMPEDQQACQQAGMNDFVGKPIDPEELIAALRRWINPGVPESIISRPGKVAVPDALQSVSKIDGIDLEGALLRMGGNSELCAHLLHEFSSRAAGLADQFGTIELTDLPAWIHRLKGESANLGLTQLARGCAEIESALKKKPGVRPSAAIEELAAAMRATSLQIMQAIAATHSHGRAFASDAPKAQDREQLDALLAQLPGLLREQRMQAIHISEQVQELLRETSLDALYQPVHLLISQLQFTPAATALDGFALHVHQGDN</sequence>
<dbReference type="InterPro" id="IPR001610">
    <property type="entry name" value="PAC"/>
</dbReference>
<feature type="domain" description="PAC" evidence="27">
    <location>
        <begin position="422"/>
        <end position="474"/>
    </location>
</feature>
<keyword evidence="8" id="KW-0732">Signal</keyword>
<keyword evidence="13" id="KW-0902">Two-component regulatory system</keyword>
<dbReference type="Pfam" id="PF00512">
    <property type="entry name" value="HisKA"/>
    <property type="match status" value="1"/>
</dbReference>
<keyword evidence="5 21" id="KW-0597">Phosphoprotein</keyword>
<dbReference type="Proteomes" id="UP000248856">
    <property type="component" value="Unassembled WGS sequence"/>
</dbReference>
<evidence type="ECO:0000256" key="13">
    <source>
        <dbReference type="ARBA" id="ARBA00023012"/>
    </source>
</evidence>
<keyword evidence="31" id="KW-1185">Reference proteome</keyword>
<name>A0A328YEC6_9BURK</name>
<evidence type="ECO:0000256" key="8">
    <source>
        <dbReference type="ARBA" id="ARBA00022729"/>
    </source>
</evidence>
<dbReference type="Pfam" id="PF13426">
    <property type="entry name" value="PAS_9"/>
    <property type="match status" value="2"/>
</dbReference>
<dbReference type="CDD" id="cd00130">
    <property type="entry name" value="PAS"/>
    <property type="match status" value="2"/>
</dbReference>
<feature type="domain" description="CHASE" evidence="28">
    <location>
        <begin position="74"/>
        <end position="291"/>
    </location>
</feature>
<evidence type="ECO:0000256" key="17">
    <source>
        <dbReference type="ARBA" id="ARBA00064003"/>
    </source>
</evidence>
<keyword evidence="6" id="KW-0808">Transferase</keyword>
<dbReference type="Gene3D" id="1.20.120.160">
    <property type="entry name" value="HPT domain"/>
    <property type="match status" value="1"/>
</dbReference>
<keyword evidence="7 23" id="KW-0812">Transmembrane</keyword>
<dbReference type="InterPro" id="IPR001789">
    <property type="entry name" value="Sig_transdc_resp-reg_receiver"/>
</dbReference>
<dbReference type="InterPro" id="IPR008207">
    <property type="entry name" value="Sig_transdc_His_kin_Hpt_dom"/>
</dbReference>
<dbReference type="CDD" id="cd00082">
    <property type="entry name" value="HisKA"/>
    <property type="match status" value="1"/>
</dbReference>
<dbReference type="InterPro" id="IPR036097">
    <property type="entry name" value="HisK_dim/P_sf"/>
</dbReference>
<dbReference type="Gene3D" id="3.30.450.350">
    <property type="entry name" value="CHASE domain"/>
    <property type="match status" value="1"/>
</dbReference>
<feature type="domain" description="Response regulatory" evidence="25">
    <location>
        <begin position="873"/>
        <end position="998"/>
    </location>
</feature>